<sequence>MILKSMNIKNFRSYYGDNTFEFAQGLTLIIGDNGDGKTTFFEALEWLFDTATENKNATNISEKRKSEMEVGDIDEVVVSLVFDHDGIIEIEKSFSFEKQTENSARTFDYKFIGYEDRGSERLSRNGKQLLEACFDTAIRKYCLFKGESQLDVFDNNTALKTLVDTFSNIRQFEDYVDLTEKFERDSDAVVIKALKQDKAQTKKVQQLESDKIRNLNDIQNVKDDIRTQEQAISDFTSSLEKLEENQDTCEAYQEIKKRIEAKQNEVATYKARTSIDYNAQLLDDYWILRAFPSVLKEFQKKASAISREKRKLDRAETERRAIEKGKQEMANALANGATKLPWYVPNKETMQEMIDDEICKVCNRPAHKGTPEYEFMVNKLNEFLANSQAKSKSEEEEKPYFPNHYVEEIDKISNRLGGWNEKEIAEIAITVYDRLELIQAHKQRLEQAIKDLQEAEDEKARLLIQTQGISESFLEKGFKDYKGMSERKNRAEIRLTDLNRQLADLEKERKSISDAFNEIAPSNNAIKRSQLIHQTLKLIMEAFAKAKDRNVNEFLTMLENETNKYFELLNENDFRGQIRIIKRADGSARIQLYSSNGTVISNPGGAQRTTMYMSVLFAISNITTRRREQDYPLIFDAPTSSFGEFKEDVFYNIIDKLDKQCIIVTKDLLEIDYATKTKKLNQEKLNQLTCAVYQISKAEGFDKEDLSTIQTIIEHIK</sequence>
<dbReference type="OrthoDB" id="9795626at2"/>
<dbReference type="InterPro" id="IPR027417">
    <property type="entry name" value="P-loop_NTPase"/>
</dbReference>
<gene>
    <name evidence="3" type="ORF">TFUB20_02668</name>
</gene>
<organism evidence="3 4">
    <name type="scientific">Tannerella forsythia</name>
    <name type="common">Bacteroides forsythus</name>
    <dbReference type="NCBI Taxonomy" id="28112"/>
    <lineage>
        <taxon>Bacteria</taxon>
        <taxon>Pseudomonadati</taxon>
        <taxon>Bacteroidota</taxon>
        <taxon>Bacteroidia</taxon>
        <taxon>Bacteroidales</taxon>
        <taxon>Tannerellaceae</taxon>
        <taxon>Tannerella</taxon>
    </lineage>
</organism>
<dbReference type="Pfam" id="PF13476">
    <property type="entry name" value="AAA_23"/>
    <property type="match status" value="1"/>
</dbReference>
<name>A0A1D3UWV0_TANFO</name>
<dbReference type="GO" id="GO:0016887">
    <property type="term" value="F:ATP hydrolysis activity"/>
    <property type="evidence" value="ECO:0007669"/>
    <property type="project" value="InterPro"/>
</dbReference>
<dbReference type="GO" id="GO:0006302">
    <property type="term" value="P:double-strand break repair"/>
    <property type="evidence" value="ECO:0007669"/>
    <property type="project" value="InterPro"/>
</dbReference>
<dbReference type="PANTHER" id="PTHR32114">
    <property type="entry name" value="ABC TRANSPORTER ABCH.3"/>
    <property type="match status" value="1"/>
</dbReference>
<evidence type="ECO:0000256" key="1">
    <source>
        <dbReference type="SAM" id="Coils"/>
    </source>
</evidence>
<dbReference type="InterPro" id="IPR038729">
    <property type="entry name" value="Rad50/SbcC_AAA"/>
</dbReference>
<keyword evidence="1" id="KW-0175">Coiled coil</keyword>
<protein>
    <submittedName>
        <fullName evidence="3">Recombination protein F</fullName>
    </submittedName>
</protein>
<evidence type="ECO:0000259" key="2">
    <source>
        <dbReference type="Pfam" id="PF13476"/>
    </source>
</evidence>
<dbReference type="AlphaFoldDB" id="A0A1D3UWV0"/>
<reference evidence="3 4" key="1">
    <citation type="submission" date="2016-09" db="EMBL/GenBank/DDBJ databases">
        <authorList>
            <person name="Capua I."/>
            <person name="De Benedictis P."/>
            <person name="Joannis T."/>
            <person name="Lombin L.H."/>
            <person name="Cattoli G."/>
        </authorList>
    </citation>
    <scope>NUCLEOTIDE SEQUENCE [LARGE SCALE GENOMIC DNA]</scope>
    <source>
        <strain evidence="3 4">UB20</strain>
    </source>
</reference>
<dbReference type="PANTHER" id="PTHR32114:SF2">
    <property type="entry name" value="ABC TRANSPORTER ABCH.3"/>
    <property type="match status" value="1"/>
</dbReference>
<dbReference type="Gene3D" id="3.40.50.300">
    <property type="entry name" value="P-loop containing nucleotide triphosphate hydrolases"/>
    <property type="match status" value="2"/>
</dbReference>
<evidence type="ECO:0000313" key="3">
    <source>
        <dbReference type="EMBL" id="SCQ24754.1"/>
    </source>
</evidence>
<proteinExistence type="predicted"/>
<dbReference type="Proteomes" id="UP000182057">
    <property type="component" value="Unassembled WGS sequence"/>
</dbReference>
<feature type="coiled-coil region" evidence="1">
    <location>
        <begin position="225"/>
        <end position="335"/>
    </location>
</feature>
<accession>A0A1D3UWV0</accession>
<feature type="coiled-coil region" evidence="1">
    <location>
        <begin position="435"/>
        <end position="515"/>
    </location>
</feature>
<dbReference type="SUPFAM" id="SSF52540">
    <property type="entry name" value="P-loop containing nucleoside triphosphate hydrolases"/>
    <property type="match status" value="1"/>
</dbReference>
<feature type="domain" description="Rad50/SbcC-type AAA" evidence="2">
    <location>
        <begin position="6"/>
        <end position="213"/>
    </location>
</feature>
<dbReference type="EMBL" id="FMMM01000085">
    <property type="protein sequence ID" value="SCQ24754.1"/>
    <property type="molecule type" value="Genomic_DNA"/>
</dbReference>
<evidence type="ECO:0000313" key="4">
    <source>
        <dbReference type="Proteomes" id="UP000182057"/>
    </source>
</evidence>